<protein>
    <submittedName>
        <fullName evidence="3">Uncharacterized protein</fullName>
    </submittedName>
</protein>
<reference evidence="3 4" key="1">
    <citation type="submission" date="2020-07" db="EMBL/GenBank/DDBJ databases">
        <title>Natrinema (YPL30) sp. nov. and Haloterrigena xxxxxx (YPL8) sp. nov., isolated from a salt mine.</title>
        <authorList>
            <person name="Cui H."/>
        </authorList>
    </citation>
    <scope>NUCLEOTIDE SEQUENCE [LARGE SCALE GENOMIC DNA]</scope>
    <source>
        <strain evidence="3 4">YPL13</strain>
    </source>
</reference>
<dbReference type="KEGG" id="nay:HYG81_01290"/>
<keyword evidence="2" id="KW-0812">Transmembrane</keyword>
<feature type="compositionally biased region" description="Acidic residues" evidence="1">
    <location>
        <begin position="74"/>
        <end position="92"/>
    </location>
</feature>
<proteinExistence type="predicted"/>
<feature type="region of interest" description="Disordered" evidence="1">
    <location>
        <begin position="69"/>
        <end position="92"/>
    </location>
</feature>
<evidence type="ECO:0000313" key="4">
    <source>
        <dbReference type="Proteomes" id="UP000510869"/>
    </source>
</evidence>
<evidence type="ECO:0000256" key="1">
    <source>
        <dbReference type="SAM" id="MobiDB-lite"/>
    </source>
</evidence>
<keyword evidence="2" id="KW-0472">Membrane</keyword>
<evidence type="ECO:0000313" key="3">
    <source>
        <dbReference type="EMBL" id="QLK26287.1"/>
    </source>
</evidence>
<dbReference type="GeneID" id="56141797"/>
<dbReference type="RefSeq" id="WP_180841462.1">
    <property type="nucleotide sequence ID" value="NZ_CP059154.1"/>
</dbReference>
<sequence length="92" mass="10096">MVDFEPFLESPFEEASNVSFEALLLFGIGLLVAVAVLGRSPATMAAVVVYLCLIPGYVGYRGWIWDRETATTDDQSETDDESNINDEDVSDT</sequence>
<dbReference type="AlphaFoldDB" id="A0A7D6H372"/>
<dbReference type="Proteomes" id="UP000510869">
    <property type="component" value="Chromosome"/>
</dbReference>
<dbReference type="OrthoDB" id="380918at2157"/>
<dbReference type="EMBL" id="CP059154">
    <property type="protein sequence ID" value="QLK26287.1"/>
    <property type="molecule type" value="Genomic_DNA"/>
</dbReference>
<name>A0A7D6H372_9EURY</name>
<feature type="transmembrane region" description="Helical" evidence="2">
    <location>
        <begin position="20"/>
        <end position="38"/>
    </location>
</feature>
<organism evidence="3 4">
    <name type="scientific">Natrinema zhouii</name>
    <dbReference type="NCBI Taxonomy" id="1710539"/>
    <lineage>
        <taxon>Archaea</taxon>
        <taxon>Methanobacteriati</taxon>
        <taxon>Methanobacteriota</taxon>
        <taxon>Stenosarchaea group</taxon>
        <taxon>Halobacteria</taxon>
        <taxon>Halobacteriales</taxon>
        <taxon>Natrialbaceae</taxon>
        <taxon>Natrinema</taxon>
    </lineage>
</organism>
<feature type="transmembrane region" description="Helical" evidence="2">
    <location>
        <begin position="45"/>
        <end position="64"/>
    </location>
</feature>
<evidence type="ECO:0000256" key="2">
    <source>
        <dbReference type="SAM" id="Phobius"/>
    </source>
</evidence>
<keyword evidence="4" id="KW-1185">Reference proteome</keyword>
<accession>A0A7D6H372</accession>
<gene>
    <name evidence="3" type="ORF">HYG81_01290</name>
</gene>
<keyword evidence="2" id="KW-1133">Transmembrane helix</keyword>